<keyword evidence="3" id="KW-0255">Endonuclease</keyword>
<evidence type="ECO:0000313" key="3">
    <source>
        <dbReference type="EMBL" id="SDO13622.1"/>
    </source>
</evidence>
<evidence type="ECO:0000259" key="1">
    <source>
        <dbReference type="Pfam" id="PF07463"/>
    </source>
</evidence>
<feature type="domain" description="HNH nuclease" evidence="2">
    <location>
        <begin position="62"/>
        <end position="104"/>
    </location>
</feature>
<name>A0A1H0H3E1_9BACT</name>
<dbReference type="GO" id="GO:0016788">
    <property type="term" value="F:hydrolase activity, acting on ester bonds"/>
    <property type="evidence" value="ECO:0007669"/>
    <property type="project" value="InterPro"/>
</dbReference>
<dbReference type="InterPro" id="IPR036388">
    <property type="entry name" value="WH-like_DNA-bd_sf"/>
</dbReference>
<organism evidence="3 4">
    <name type="scientific">Prevotella communis</name>
    <dbReference type="NCBI Taxonomy" id="2913614"/>
    <lineage>
        <taxon>Bacteria</taxon>
        <taxon>Pseudomonadati</taxon>
        <taxon>Bacteroidota</taxon>
        <taxon>Bacteroidia</taxon>
        <taxon>Bacteroidales</taxon>
        <taxon>Prevotellaceae</taxon>
        <taxon>Prevotella</taxon>
    </lineage>
</organism>
<proteinExistence type="predicted"/>
<reference evidence="4" key="1">
    <citation type="submission" date="2016-10" db="EMBL/GenBank/DDBJ databases">
        <authorList>
            <person name="de Groot N.N."/>
        </authorList>
    </citation>
    <scope>NUCLEOTIDE SEQUENCE [LARGE SCALE GENOMIC DNA]</scope>
    <source>
        <strain evidence="4">BP1-145</strain>
    </source>
</reference>
<dbReference type="RefSeq" id="WP_091853613.1">
    <property type="nucleotide sequence ID" value="NZ_FNIW01000010.1"/>
</dbReference>
<keyword evidence="3" id="KW-0378">Hydrolase</keyword>
<dbReference type="SUPFAM" id="SSF64496">
    <property type="entry name" value="DNA-binding domain of intron-encoded endonucleases"/>
    <property type="match status" value="1"/>
</dbReference>
<evidence type="ECO:0000259" key="2">
    <source>
        <dbReference type="Pfam" id="PF13392"/>
    </source>
</evidence>
<sequence length="171" mass="19612">MQPKEIWKDVEGYEGLYQVSNLGRIRSLDRVVIVKGKIMSPINRNGYSRIRLNKDGKGQNFAIHRLVASAFLPNPENLPEVNHKNEIKSDNKVENLEWCSTKYNCNYGTKVKRQVEKISKGVLQISMDGEILAEFKSAAEVERILGFRNSRINECCNGKRKSAFGFKWEFA</sequence>
<dbReference type="InterPro" id="IPR010902">
    <property type="entry name" value="NUMOD4"/>
</dbReference>
<comment type="caution">
    <text evidence="3">The sequence shown here is derived from an EMBL/GenBank/DDBJ whole genome shotgun (WGS) entry which is preliminary data.</text>
</comment>
<dbReference type="InterPro" id="IPR044925">
    <property type="entry name" value="His-Me_finger_sf"/>
</dbReference>
<dbReference type="Proteomes" id="UP000199134">
    <property type="component" value="Unassembled WGS sequence"/>
</dbReference>
<keyword evidence="3" id="KW-0540">Nuclease</keyword>
<feature type="domain" description="NUMOD4" evidence="1">
    <location>
        <begin position="5"/>
        <end position="53"/>
    </location>
</feature>
<dbReference type="AlphaFoldDB" id="A0A1H0H3E1"/>
<dbReference type="Gene3D" id="1.10.10.10">
    <property type="entry name" value="Winged helix-like DNA-binding domain superfamily/Winged helix DNA-binding domain"/>
    <property type="match status" value="1"/>
</dbReference>
<dbReference type="Pfam" id="PF13392">
    <property type="entry name" value="HNH_3"/>
    <property type="match status" value="1"/>
</dbReference>
<dbReference type="GO" id="GO:0004519">
    <property type="term" value="F:endonuclease activity"/>
    <property type="evidence" value="ECO:0007669"/>
    <property type="project" value="UniProtKB-KW"/>
</dbReference>
<evidence type="ECO:0000313" key="4">
    <source>
        <dbReference type="Proteomes" id="UP000199134"/>
    </source>
</evidence>
<dbReference type="SUPFAM" id="SSF54060">
    <property type="entry name" value="His-Me finger endonucleases"/>
    <property type="match status" value="1"/>
</dbReference>
<dbReference type="InterPro" id="IPR003615">
    <property type="entry name" value="HNH_nuc"/>
</dbReference>
<dbReference type="SMART" id="SM00497">
    <property type="entry name" value="IENR1"/>
    <property type="match status" value="1"/>
</dbReference>
<accession>A0A1H0H3E1</accession>
<gene>
    <name evidence="3" type="ORF">SAMN04487900_110100</name>
</gene>
<dbReference type="Gene3D" id="3.90.75.20">
    <property type="match status" value="1"/>
</dbReference>
<dbReference type="OrthoDB" id="6631788at2"/>
<protein>
    <submittedName>
        <fullName evidence="3">HNH endonuclease</fullName>
    </submittedName>
</protein>
<dbReference type="EMBL" id="FNIW01000010">
    <property type="protein sequence ID" value="SDO13622.1"/>
    <property type="molecule type" value="Genomic_DNA"/>
</dbReference>
<dbReference type="InterPro" id="IPR003647">
    <property type="entry name" value="Intron_nuc_1_rpt"/>
</dbReference>
<dbReference type="Pfam" id="PF07463">
    <property type="entry name" value="NUMOD4"/>
    <property type="match status" value="1"/>
</dbReference>